<dbReference type="InterPro" id="IPR001623">
    <property type="entry name" value="DnaJ_domain"/>
</dbReference>
<dbReference type="Pfam" id="PF11875">
    <property type="entry name" value="DnaJ-like_C11_C"/>
    <property type="match status" value="1"/>
</dbReference>
<dbReference type="InterPro" id="IPR036869">
    <property type="entry name" value="J_dom_sf"/>
</dbReference>
<dbReference type="PANTHER" id="PTHR44157">
    <property type="entry name" value="DNAJ HOMOLOG SUBFAMILY C MEMBER 11"/>
    <property type="match status" value="1"/>
</dbReference>
<comment type="subcellular location">
    <subcellularLocation>
        <location evidence="1">Membrane</location>
    </subcellularLocation>
</comment>
<feature type="domain" description="J" evidence="4">
    <location>
        <begin position="29"/>
        <end position="97"/>
    </location>
</feature>
<evidence type="ECO:0000256" key="3">
    <source>
        <dbReference type="ARBA" id="ARBA00023186"/>
    </source>
</evidence>
<dbReference type="InterPro" id="IPR055225">
    <property type="entry name" value="DNAJC11-like_beta-barrel"/>
</dbReference>
<evidence type="ECO:0000313" key="5">
    <source>
        <dbReference type="EMBL" id="KAI1720323.1"/>
    </source>
</evidence>
<keyword evidence="3" id="KW-0143">Chaperone</keyword>
<dbReference type="Pfam" id="PF00226">
    <property type="entry name" value="DnaJ"/>
    <property type="match status" value="1"/>
</dbReference>
<name>A0AAD4N9E4_9BILA</name>
<dbReference type="InterPro" id="IPR024586">
    <property type="entry name" value="DnaJ-like_C11_C"/>
</dbReference>
<dbReference type="GO" id="GO:0042407">
    <property type="term" value="P:cristae formation"/>
    <property type="evidence" value="ECO:0007669"/>
    <property type="project" value="TreeGrafter"/>
</dbReference>
<evidence type="ECO:0000259" key="4">
    <source>
        <dbReference type="PROSITE" id="PS50076"/>
    </source>
</evidence>
<dbReference type="SUPFAM" id="SSF46565">
    <property type="entry name" value="Chaperone J-domain"/>
    <property type="match status" value="1"/>
</dbReference>
<organism evidence="5 6">
    <name type="scientific">Ditylenchus destructor</name>
    <dbReference type="NCBI Taxonomy" id="166010"/>
    <lineage>
        <taxon>Eukaryota</taxon>
        <taxon>Metazoa</taxon>
        <taxon>Ecdysozoa</taxon>
        <taxon>Nematoda</taxon>
        <taxon>Chromadorea</taxon>
        <taxon>Rhabditida</taxon>
        <taxon>Tylenchina</taxon>
        <taxon>Tylenchomorpha</taxon>
        <taxon>Sphaerularioidea</taxon>
        <taxon>Anguinidae</taxon>
        <taxon>Anguininae</taxon>
        <taxon>Ditylenchus</taxon>
    </lineage>
</organism>
<dbReference type="PANTHER" id="PTHR44157:SF1">
    <property type="entry name" value="DNAJ HOMOLOG SUBFAMILY C MEMBER 11"/>
    <property type="match status" value="1"/>
</dbReference>
<comment type="caution">
    <text evidence="5">The sequence shown here is derived from an EMBL/GenBank/DDBJ whole genome shotgun (WGS) entry which is preliminary data.</text>
</comment>
<protein>
    <submittedName>
        <fullName evidence="5">DnaJ domain-containing protein</fullName>
    </submittedName>
</protein>
<evidence type="ECO:0000256" key="1">
    <source>
        <dbReference type="ARBA" id="ARBA00004370"/>
    </source>
</evidence>
<dbReference type="InterPro" id="IPR018253">
    <property type="entry name" value="DnaJ_domain_CS"/>
</dbReference>
<dbReference type="Gene3D" id="1.10.287.110">
    <property type="entry name" value="DnaJ domain"/>
    <property type="match status" value="1"/>
</dbReference>
<dbReference type="CDD" id="cd06257">
    <property type="entry name" value="DnaJ"/>
    <property type="match status" value="1"/>
</dbReference>
<keyword evidence="2" id="KW-0472">Membrane</keyword>
<dbReference type="EMBL" id="JAKKPZ010000006">
    <property type="protein sequence ID" value="KAI1720323.1"/>
    <property type="molecule type" value="Genomic_DNA"/>
</dbReference>
<sequence>MSIGSDGDSDFSLHEDETFIGNGDENNIDYYAILNVAKTASVDEINQAYKRRCLIFHPDRHTDEDDKKEASKIFVILRKAHETLTDPVLRQIYDTVGVRGLEMEGWQLVHRSSNPENIRKEYEFLQRLRENEIMLQRVHPSTNFGVKASVCGLFAENPEDRYAPQLVGMLISQSVETPITSKDKIALTGRVKSFNGRGDGSFIVSFRKSISSSLHFDVSSTIAPEFIGLSTKFSTTVTQRSVIVVQPSIQWNWLIEEINYGIMLLYSIQLKPNWHGTLALNYGSHGGSLTTSIVQTESDRPKFIANFTLSPVNPNVRLVYNERYPENDFHYEASCTLGLFGMTPTFGFERRLSRFSKIAASLSLSLPTCLLHAQFRLKTSNHHYDLKVVLCDNKDDIARSTIYGVFLPMAVISFAKIVFRRPLEKFMRVFEDRTEDDQVNEKRKEESQKVIHLMRGTAEKIAKEEEQKGGLVVVEAQYGQLSDDLPGAELYPVAGEQVIDVTIPVQALVNDSQLRIYSTKDQLPGFYDPCPGEKKMLKIVYRFHGELHTVTVHDDQPLNIPLRAHRVNRT</sequence>
<dbReference type="InterPro" id="IPR052243">
    <property type="entry name" value="Mito_inner_membrane_organizer"/>
</dbReference>
<dbReference type="AlphaFoldDB" id="A0AAD4N9E4"/>
<evidence type="ECO:0000313" key="6">
    <source>
        <dbReference type="Proteomes" id="UP001201812"/>
    </source>
</evidence>
<dbReference type="Pfam" id="PF22774">
    <property type="entry name" value="DNAJC11_beta-barrel"/>
    <property type="match status" value="1"/>
</dbReference>
<reference evidence="5" key="1">
    <citation type="submission" date="2022-01" db="EMBL/GenBank/DDBJ databases">
        <title>Genome Sequence Resource for Two Populations of Ditylenchus destructor, the Migratory Endoparasitic Phytonematode.</title>
        <authorList>
            <person name="Zhang H."/>
            <person name="Lin R."/>
            <person name="Xie B."/>
        </authorList>
    </citation>
    <scope>NUCLEOTIDE SEQUENCE</scope>
    <source>
        <strain evidence="5">BazhouSP</strain>
    </source>
</reference>
<dbReference type="SMART" id="SM00271">
    <property type="entry name" value="DnaJ"/>
    <property type="match status" value="1"/>
</dbReference>
<proteinExistence type="predicted"/>
<dbReference type="PROSITE" id="PS00636">
    <property type="entry name" value="DNAJ_1"/>
    <property type="match status" value="1"/>
</dbReference>
<gene>
    <name evidence="5" type="ORF">DdX_05709</name>
</gene>
<dbReference type="GO" id="GO:0016020">
    <property type="term" value="C:membrane"/>
    <property type="evidence" value="ECO:0007669"/>
    <property type="project" value="UniProtKB-SubCell"/>
</dbReference>
<dbReference type="PROSITE" id="PS50076">
    <property type="entry name" value="DNAJ_2"/>
    <property type="match status" value="1"/>
</dbReference>
<accession>A0AAD4N9E4</accession>
<dbReference type="PRINTS" id="PR00625">
    <property type="entry name" value="JDOMAIN"/>
</dbReference>
<dbReference type="Proteomes" id="UP001201812">
    <property type="component" value="Unassembled WGS sequence"/>
</dbReference>
<dbReference type="GO" id="GO:0005739">
    <property type="term" value="C:mitochondrion"/>
    <property type="evidence" value="ECO:0007669"/>
    <property type="project" value="GOC"/>
</dbReference>
<evidence type="ECO:0000256" key="2">
    <source>
        <dbReference type="ARBA" id="ARBA00023136"/>
    </source>
</evidence>
<keyword evidence="6" id="KW-1185">Reference proteome</keyword>